<dbReference type="PROSITE" id="PS51257">
    <property type="entry name" value="PROKAR_LIPOPROTEIN"/>
    <property type="match status" value="1"/>
</dbReference>
<dbReference type="KEGG" id="nhu:H0264_07635"/>
<feature type="signal peptide" evidence="1">
    <location>
        <begin position="1"/>
        <end position="33"/>
    </location>
</feature>
<accession>A0A7D6ZRM7</accession>
<reference evidence="2 3" key="1">
    <citation type="submission" date="2020-07" db="EMBL/GenBank/DDBJ databases">
        <authorList>
            <person name="Zhuang K."/>
            <person name="Ran Y."/>
        </authorList>
    </citation>
    <scope>NUCLEOTIDE SEQUENCE [LARGE SCALE GENOMIC DNA]</scope>
    <source>
        <strain evidence="2 3">WCH-YHL-001</strain>
    </source>
</reference>
<evidence type="ECO:0000256" key="1">
    <source>
        <dbReference type="SAM" id="SignalP"/>
    </source>
</evidence>
<feature type="chain" id="PRO_5027870559" evidence="1">
    <location>
        <begin position="34"/>
        <end position="230"/>
    </location>
</feature>
<dbReference type="InterPro" id="IPR015286">
    <property type="entry name" value="Porin_fam_mycobact-type"/>
</dbReference>
<evidence type="ECO:0000313" key="3">
    <source>
        <dbReference type="Proteomes" id="UP000515512"/>
    </source>
</evidence>
<organism evidence="2 3">
    <name type="scientific">Nocardia huaxiensis</name>
    <dbReference type="NCBI Taxonomy" id="2755382"/>
    <lineage>
        <taxon>Bacteria</taxon>
        <taxon>Bacillati</taxon>
        <taxon>Actinomycetota</taxon>
        <taxon>Actinomycetes</taxon>
        <taxon>Mycobacteriales</taxon>
        <taxon>Nocardiaceae</taxon>
        <taxon>Nocardia</taxon>
    </lineage>
</organism>
<protein>
    <submittedName>
        <fullName evidence="2">MspA family porin</fullName>
    </submittedName>
</protein>
<evidence type="ECO:0000313" key="2">
    <source>
        <dbReference type="EMBL" id="QLY32145.1"/>
    </source>
</evidence>
<dbReference type="RefSeq" id="WP_181583318.1">
    <property type="nucleotide sequence ID" value="NZ_CP059399.1"/>
</dbReference>
<name>A0A7D6ZRM7_9NOCA</name>
<proteinExistence type="predicted"/>
<keyword evidence="3" id="KW-1185">Reference proteome</keyword>
<dbReference type="Proteomes" id="UP000515512">
    <property type="component" value="Chromosome"/>
</dbReference>
<dbReference type="Pfam" id="PF09203">
    <property type="entry name" value="MspA"/>
    <property type="match status" value="1"/>
</dbReference>
<dbReference type="Gene3D" id="2.60.40.1650">
    <property type="entry name" value="Porin MspA (Ig-like beta-sandwich domain)"/>
    <property type="match status" value="2"/>
</dbReference>
<sequence length="230" mass="23793">MTRIFPVGGRLFGTALAVAVLACGFAAPGPAAADTFIPLPGGVLTKELPDGTMITLRIADESAKISGSMGATPLHRNVWVTGVGSIDLEGPSAATSTIKISPGYVVGCQVDISSLGLNENAGESNTLSQTAPYITPSLSESFGGGITLGPGQAAARLMLDLEKPDDYGMESHKRYNKVPGPHASVTWIDETFEVNGCGGYAQARSFILAEVDTTTFIGNLALWGQPFSMG</sequence>
<dbReference type="AlphaFoldDB" id="A0A7D6ZRM7"/>
<dbReference type="EMBL" id="CP059399">
    <property type="protein sequence ID" value="QLY32145.1"/>
    <property type="molecule type" value="Genomic_DNA"/>
</dbReference>
<keyword evidence="1" id="KW-0732">Signal</keyword>
<gene>
    <name evidence="2" type="ORF">H0264_07635</name>
</gene>